<dbReference type="GO" id="GO:0030897">
    <property type="term" value="C:HOPS complex"/>
    <property type="evidence" value="ECO:0007669"/>
    <property type="project" value="TreeGrafter"/>
</dbReference>
<evidence type="ECO:0000313" key="6">
    <source>
        <dbReference type="Proteomes" id="UP000243052"/>
    </source>
</evidence>
<accession>A0A120K2T7</accession>
<dbReference type="GeneID" id="28725937"/>
<dbReference type="InterPro" id="IPR006925">
    <property type="entry name" value="Vps16_C"/>
</dbReference>
<dbReference type="Gene3D" id="1.10.150.780">
    <property type="entry name" value="Vps16, C-terminal region"/>
    <property type="match status" value="1"/>
</dbReference>
<keyword evidence="2" id="KW-0813">Transport</keyword>
<dbReference type="Pfam" id="PF04840">
    <property type="entry name" value="Vps16_C"/>
    <property type="match status" value="1"/>
</dbReference>
<dbReference type="GO" id="GO:0006886">
    <property type="term" value="P:intracellular protein transport"/>
    <property type="evidence" value="ECO:0007669"/>
    <property type="project" value="InterPro"/>
</dbReference>
<dbReference type="InterPro" id="IPR006926">
    <property type="entry name" value="Vps16_N"/>
</dbReference>
<dbReference type="GO" id="GO:0005768">
    <property type="term" value="C:endosome"/>
    <property type="evidence" value="ECO:0007669"/>
    <property type="project" value="UniProtKB-ARBA"/>
</dbReference>
<reference evidence="5 6" key="1">
    <citation type="submission" date="2016-01" db="EMBL/GenBank/DDBJ databases">
        <title>Genome sequence of the yeast Holleya sinecauda.</title>
        <authorList>
            <person name="Dietrich F.S."/>
        </authorList>
    </citation>
    <scope>NUCLEOTIDE SEQUENCE [LARGE SCALE GENOMIC DNA]</scope>
    <source>
        <strain evidence="5 6">ATCC 58844</strain>
    </source>
</reference>
<dbReference type="RefSeq" id="XP_017989574.1">
    <property type="nucleotide sequence ID" value="XM_018134154.1"/>
</dbReference>
<dbReference type="EMBL" id="CP014248">
    <property type="protein sequence ID" value="AMD22578.1"/>
    <property type="molecule type" value="Genomic_DNA"/>
</dbReference>
<evidence type="ECO:0000259" key="4">
    <source>
        <dbReference type="Pfam" id="PF04841"/>
    </source>
</evidence>
<evidence type="ECO:0000259" key="3">
    <source>
        <dbReference type="Pfam" id="PF04840"/>
    </source>
</evidence>
<evidence type="ECO:0000256" key="1">
    <source>
        <dbReference type="ARBA" id="ARBA00009250"/>
    </source>
</evidence>
<sequence length="798" mass="92178">MTEMNPSLGWERLSDVFYRSRQLGVWDWSHNKELIQTFSTTLCALCFDQKIHCYNYNGELIWQLDVNNLPSKIVTFCFDEDERFILVLQDRIRKVDGWFPLISKDAKLPEEIGDIIWDYKNGIVVLQSSQDIYRYYDDSFDLLCKNEDRFTLATKHHWYAQKDLVVLLGNKTVFHLTVSTKSFEKAISGSSWQTVKISPKGFVCLFNFRLSNLAIYKSPSKFLLEQTLEENPDIIAWCGNDTVAYCSHGGGEVKLIGPQGSYITFWYPDMIIDLRTEIDGLKVLTSSATNFISKVEKYTSKIFSIGSTESSAILLDSLELLSNHAPKAIENLKVINLEQAVLECTLAARDEFSPYWQKRLLSAASFGKDSLSSDSFDPKVFVDTCNLLRVLNTLSQLGLSITAKQLDGFTVDGILSRLLRLRKFHKCIQICNFLKHHNRLADIFQEWALAKIKLSPELEDMQLYLVIKNQAARQTVAPPMINIARTAFLEGRFELAKNLTLDSTHPKQKLQLLLDMDEVELALIEAVKTNDPTLILTLLLILRDKLTVAQFTKILMLVMKENQLMLFYERNNWKFLYDFYRQTDKFQELAQVLFEEGQKNNELSSYFPQIINLLGFVVDNPLVSENKELLTRYNSLYEYQHELTTLFHRDFNNMTMDNTLTTLIEMGQERHVVKLVKTFKLSDRKFYQIKCKTLCKLGRFEELFNFAKEKKSPIGYMPFYEGTFKMGHKKEAAVYIDMITGLSAQKKIDMYLDCGSYCDAIQIASKEKDINALKRIKKLIPDNQPQLTVILREAMGKL</sequence>
<dbReference type="OrthoDB" id="1792at2759"/>
<evidence type="ECO:0000256" key="2">
    <source>
        <dbReference type="PIRNR" id="PIRNR007949"/>
    </source>
</evidence>
<protein>
    <recommendedName>
        <fullName evidence="2">Probable vacuolar protein sorting-associated protein 16 homolog</fullName>
    </recommendedName>
</protein>
<name>A0A120K2T7_9SACH</name>
<dbReference type="GO" id="GO:0003779">
    <property type="term" value="F:actin binding"/>
    <property type="evidence" value="ECO:0007669"/>
    <property type="project" value="TreeGrafter"/>
</dbReference>
<dbReference type="PANTHER" id="PTHR12811">
    <property type="entry name" value="VACUOLAR PROTEIN SORTING VPS16"/>
    <property type="match status" value="1"/>
</dbReference>
<keyword evidence="6" id="KW-1185">Reference proteome</keyword>
<dbReference type="InterPro" id="IPR011044">
    <property type="entry name" value="Quino_amine_DH_bsu"/>
</dbReference>
<proteinExistence type="inferred from homology"/>
<dbReference type="AlphaFoldDB" id="A0A120K2T7"/>
<dbReference type="Proteomes" id="UP000243052">
    <property type="component" value="Chromosome viii"/>
</dbReference>
<dbReference type="GO" id="GO:0016197">
    <property type="term" value="P:endosomal transport"/>
    <property type="evidence" value="ECO:0007669"/>
    <property type="project" value="TreeGrafter"/>
</dbReference>
<keyword evidence="2" id="KW-0653">Protein transport</keyword>
<feature type="domain" description="Vps16 N-terminal" evidence="4">
    <location>
        <begin position="6"/>
        <end position="378"/>
    </location>
</feature>
<dbReference type="STRING" id="45286.A0A120K2T7"/>
<dbReference type="InterPro" id="IPR038132">
    <property type="entry name" value="Vps16_C_sf"/>
</dbReference>
<dbReference type="Pfam" id="PF04841">
    <property type="entry name" value="Vps16_N"/>
    <property type="match status" value="1"/>
</dbReference>
<feature type="domain" description="Vps16 C-terminal" evidence="3">
    <location>
        <begin position="480"/>
        <end position="788"/>
    </location>
</feature>
<comment type="similarity">
    <text evidence="1 2">Belongs to the VPS16 family.</text>
</comment>
<dbReference type="SUPFAM" id="SSF50969">
    <property type="entry name" value="YVTN repeat-like/Quinoprotein amine dehydrogenase"/>
    <property type="match status" value="1"/>
</dbReference>
<dbReference type="PANTHER" id="PTHR12811:SF0">
    <property type="entry name" value="VACUOLAR PROTEIN SORTING-ASSOCIATED PROTEIN 16 HOMOLOG"/>
    <property type="match status" value="1"/>
</dbReference>
<dbReference type="GO" id="GO:0042144">
    <property type="term" value="P:vacuole fusion, non-autophagic"/>
    <property type="evidence" value="ECO:0007669"/>
    <property type="project" value="TreeGrafter"/>
</dbReference>
<evidence type="ECO:0000313" key="5">
    <source>
        <dbReference type="EMBL" id="AMD22578.1"/>
    </source>
</evidence>
<organism evidence="5 6">
    <name type="scientific">Eremothecium sinecaudum</name>
    <dbReference type="NCBI Taxonomy" id="45286"/>
    <lineage>
        <taxon>Eukaryota</taxon>
        <taxon>Fungi</taxon>
        <taxon>Dikarya</taxon>
        <taxon>Ascomycota</taxon>
        <taxon>Saccharomycotina</taxon>
        <taxon>Saccharomycetes</taxon>
        <taxon>Saccharomycetales</taxon>
        <taxon>Saccharomycetaceae</taxon>
        <taxon>Eremothecium</taxon>
    </lineage>
</organism>
<dbReference type="InterPro" id="IPR016534">
    <property type="entry name" value="VPS16"/>
</dbReference>
<comment type="function">
    <text evidence="2">Essential for vacuolar protein sorting. Required for vacuole biogenesis, stability and to maintain vacuole morphology.</text>
</comment>
<gene>
    <name evidence="5" type="ORF">AW171_hschr84627</name>
</gene>
<dbReference type="PIRSF" id="PIRSF007949">
    <property type="entry name" value="VPS16"/>
    <property type="match status" value="1"/>
</dbReference>